<dbReference type="Proteomes" id="UP000197446">
    <property type="component" value="Unassembled WGS sequence"/>
</dbReference>
<evidence type="ECO:0008006" key="4">
    <source>
        <dbReference type="Google" id="ProtNLM"/>
    </source>
</evidence>
<dbReference type="InterPro" id="IPR047798">
    <property type="entry name" value="BPSS1780-like"/>
</dbReference>
<dbReference type="NCBIfam" id="NF041043">
    <property type="entry name" value="BPSS1780_fam"/>
    <property type="match status" value="1"/>
</dbReference>
<feature type="transmembrane region" description="Helical" evidence="1">
    <location>
        <begin position="206"/>
        <end position="227"/>
    </location>
</feature>
<evidence type="ECO:0000313" key="3">
    <source>
        <dbReference type="Proteomes" id="UP000197446"/>
    </source>
</evidence>
<gene>
    <name evidence="2" type="ORF">CDO81_14810</name>
</gene>
<accession>A0A254NEA6</accession>
<feature type="transmembrane region" description="Helical" evidence="1">
    <location>
        <begin position="54"/>
        <end position="75"/>
    </location>
</feature>
<comment type="caution">
    <text evidence="2">The sequence shown here is derived from an EMBL/GenBank/DDBJ whole genome shotgun (WGS) entry which is preliminary data.</text>
</comment>
<feature type="transmembrane region" description="Helical" evidence="1">
    <location>
        <begin position="233"/>
        <end position="254"/>
    </location>
</feature>
<dbReference type="EMBL" id="NISI01000005">
    <property type="protein sequence ID" value="OWR03748.1"/>
    <property type="molecule type" value="Genomic_DNA"/>
</dbReference>
<keyword evidence="1" id="KW-0812">Transmembrane</keyword>
<proteinExistence type="predicted"/>
<dbReference type="AlphaFoldDB" id="A0A254NEA6"/>
<keyword evidence="3" id="KW-1185">Reference proteome</keyword>
<protein>
    <recommendedName>
        <fullName evidence="4">DUF2189 domain-containing protein</fullName>
    </recommendedName>
</protein>
<reference evidence="2 3" key="1">
    <citation type="journal article" date="2007" name="Int. J. Syst. Evol. Microbiol.">
        <title>Description of Pelomonas aquatica sp. nov. and Pelomonas puraquae sp. nov., isolated from industrial and haemodialysis water.</title>
        <authorList>
            <person name="Gomila M."/>
            <person name="Bowien B."/>
            <person name="Falsen E."/>
            <person name="Moore E.R."/>
            <person name="Lalucat J."/>
        </authorList>
    </citation>
    <scope>NUCLEOTIDE SEQUENCE [LARGE SCALE GENOMIC DNA]</scope>
    <source>
        <strain evidence="2 3">CCUG 52769</strain>
    </source>
</reference>
<feature type="transmembrane region" description="Helical" evidence="1">
    <location>
        <begin position="28"/>
        <end position="48"/>
    </location>
</feature>
<sequence length="271" mass="29310">MQLHLQQVPPRNGRLWIRHGFKVFQRQPLALAGLFGLFLFAGFVAMLIPGLGLLLTMASLPLLSLGFMLATHLVLQKKTPTAAVFAAPLKLTPERRRNQLILCFGYAGAMLVIGLLADWADGGSTRDLQRLIAENADNDTIANAATDPRLFWGLATRLGLISLLSVPYWHAPALVHWGGQGVAQALFSSTLALWRNKAAFAVNMLLWTGLVMGIGSAVTLVFTLVGLPTVAPVVLMATGLMLSTVFYASLYFSFVDCFMFGAPQNLLDGQA</sequence>
<keyword evidence="1" id="KW-0472">Membrane</keyword>
<keyword evidence="1" id="KW-1133">Transmembrane helix</keyword>
<feature type="transmembrane region" description="Helical" evidence="1">
    <location>
        <begin position="100"/>
        <end position="120"/>
    </location>
</feature>
<name>A0A254NEA6_9BURK</name>
<evidence type="ECO:0000313" key="2">
    <source>
        <dbReference type="EMBL" id="OWR03748.1"/>
    </source>
</evidence>
<evidence type="ECO:0000256" key="1">
    <source>
        <dbReference type="SAM" id="Phobius"/>
    </source>
</evidence>
<organism evidence="2 3">
    <name type="scientific">Roseateles puraquae</name>
    <dbReference type="NCBI Taxonomy" id="431059"/>
    <lineage>
        <taxon>Bacteria</taxon>
        <taxon>Pseudomonadati</taxon>
        <taxon>Pseudomonadota</taxon>
        <taxon>Betaproteobacteria</taxon>
        <taxon>Burkholderiales</taxon>
        <taxon>Sphaerotilaceae</taxon>
        <taxon>Roseateles</taxon>
    </lineage>
</organism>